<dbReference type="Proteomes" id="UP000009138">
    <property type="component" value="Unassembled WGS sequence"/>
</dbReference>
<sequence>MLNVFKTVVSVPLLNVNLSSSSFSTVWLSVVPVMVSSVSLWNLVPRVVKSLSLVRFVLPVPRP</sequence>
<protein>
    <submittedName>
        <fullName evidence="2">Uncharacterized protein</fullName>
    </submittedName>
</protein>
<accession>I1CLJ7</accession>
<dbReference type="InParanoid" id="I1CLJ7"/>
<evidence type="ECO:0000313" key="2">
    <source>
        <dbReference type="EMBL" id="EIE89327.1"/>
    </source>
</evidence>
<evidence type="ECO:0000256" key="1">
    <source>
        <dbReference type="SAM" id="Phobius"/>
    </source>
</evidence>
<dbReference type="VEuPathDB" id="FungiDB:RO3G_14038"/>
<dbReference type="RefSeq" id="XP_067524723.1">
    <property type="nucleotide sequence ID" value="XM_067668622.1"/>
</dbReference>
<keyword evidence="1" id="KW-0812">Transmembrane</keyword>
<feature type="transmembrane region" description="Helical" evidence="1">
    <location>
        <begin position="26"/>
        <end position="44"/>
    </location>
</feature>
<dbReference type="GeneID" id="93621003"/>
<gene>
    <name evidence="2" type="ORF">RO3G_14038</name>
</gene>
<keyword evidence="1" id="KW-1133">Transmembrane helix</keyword>
<dbReference type="AlphaFoldDB" id="I1CLJ7"/>
<reference evidence="2 3" key="1">
    <citation type="journal article" date="2009" name="PLoS Genet.">
        <title>Genomic analysis of the basal lineage fungus Rhizopus oryzae reveals a whole-genome duplication.</title>
        <authorList>
            <person name="Ma L.-J."/>
            <person name="Ibrahim A.S."/>
            <person name="Skory C."/>
            <person name="Grabherr M.G."/>
            <person name="Burger G."/>
            <person name="Butler M."/>
            <person name="Elias M."/>
            <person name="Idnurm A."/>
            <person name="Lang B.F."/>
            <person name="Sone T."/>
            <person name="Abe A."/>
            <person name="Calvo S.E."/>
            <person name="Corrochano L.M."/>
            <person name="Engels R."/>
            <person name="Fu J."/>
            <person name="Hansberg W."/>
            <person name="Kim J.-M."/>
            <person name="Kodira C.D."/>
            <person name="Koehrsen M.J."/>
            <person name="Liu B."/>
            <person name="Miranda-Saavedra D."/>
            <person name="O'Leary S."/>
            <person name="Ortiz-Castellanos L."/>
            <person name="Poulter R."/>
            <person name="Rodriguez-Romero J."/>
            <person name="Ruiz-Herrera J."/>
            <person name="Shen Y.-Q."/>
            <person name="Zeng Q."/>
            <person name="Galagan J."/>
            <person name="Birren B.W."/>
            <person name="Cuomo C.A."/>
            <person name="Wickes B.L."/>
        </authorList>
    </citation>
    <scope>NUCLEOTIDE SEQUENCE [LARGE SCALE GENOMIC DNA]</scope>
    <source>
        <strain evidence="3">RA 99-880 / ATCC MYA-4621 / FGSC 9543 / NRRL 43880</strain>
    </source>
</reference>
<name>I1CLJ7_RHIO9</name>
<keyword evidence="1" id="KW-0472">Membrane</keyword>
<proteinExistence type="predicted"/>
<evidence type="ECO:0000313" key="3">
    <source>
        <dbReference type="Proteomes" id="UP000009138"/>
    </source>
</evidence>
<dbReference type="EMBL" id="CH476744">
    <property type="protein sequence ID" value="EIE89327.1"/>
    <property type="molecule type" value="Genomic_DNA"/>
</dbReference>
<keyword evidence="3" id="KW-1185">Reference proteome</keyword>
<organism evidence="2 3">
    <name type="scientific">Rhizopus delemar (strain RA 99-880 / ATCC MYA-4621 / FGSC 9543 / NRRL 43880)</name>
    <name type="common">Mucormycosis agent</name>
    <name type="synonym">Rhizopus arrhizus var. delemar</name>
    <dbReference type="NCBI Taxonomy" id="246409"/>
    <lineage>
        <taxon>Eukaryota</taxon>
        <taxon>Fungi</taxon>
        <taxon>Fungi incertae sedis</taxon>
        <taxon>Mucoromycota</taxon>
        <taxon>Mucoromycotina</taxon>
        <taxon>Mucoromycetes</taxon>
        <taxon>Mucorales</taxon>
        <taxon>Mucorineae</taxon>
        <taxon>Rhizopodaceae</taxon>
        <taxon>Rhizopus</taxon>
    </lineage>
</organism>